<keyword evidence="1" id="KW-1133">Transmembrane helix</keyword>
<name>A0A1H2VXT8_9FLAO</name>
<feature type="transmembrane region" description="Helical" evidence="1">
    <location>
        <begin position="44"/>
        <end position="66"/>
    </location>
</feature>
<keyword evidence="1" id="KW-0472">Membrane</keyword>
<dbReference type="EMBL" id="FNMV01000004">
    <property type="protein sequence ID" value="SDW73051.1"/>
    <property type="molecule type" value="Genomic_DNA"/>
</dbReference>
<sequence>MKILKDKKFQSQIVRYILISVFGYTYIFLSLYLLVSIIKIDKSMAFMVTYAIWYLLLYLIQLKLLFKTSHKKNKLIKFCIFLITFYLLANLLYNTGMYLKLSYMISTVITILILMPLRFIVSKYYVYN</sequence>
<evidence type="ECO:0000256" key="1">
    <source>
        <dbReference type="SAM" id="Phobius"/>
    </source>
</evidence>
<dbReference type="STRING" id="229203.SAMN05444338_104179"/>
<keyword evidence="1" id="KW-0812">Transmembrane</keyword>
<keyword evidence="3" id="KW-1185">Reference proteome</keyword>
<dbReference type="RefSeq" id="WP_394331832.1">
    <property type="nucleotide sequence ID" value="NZ_FNMV01000004.1"/>
</dbReference>
<accession>A0A1H2VXT8</accession>
<evidence type="ECO:0008006" key="4">
    <source>
        <dbReference type="Google" id="ProtNLM"/>
    </source>
</evidence>
<dbReference type="Proteomes" id="UP000198569">
    <property type="component" value="Unassembled WGS sequence"/>
</dbReference>
<evidence type="ECO:0000313" key="2">
    <source>
        <dbReference type="EMBL" id="SDW73051.1"/>
    </source>
</evidence>
<proteinExistence type="predicted"/>
<organism evidence="2 3">
    <name type="scientific">Flavobacterium degerlachei</name>
    <dbReference type="NCBI Taxonomy" id="229203"/>
    <lineage>
        <taxon>Bacteria</taxon>
        <taxon>Pseudomonadati</taxon>
        <taxon>Bacteroidota</taxon>
        <taxon>Flavobacteriia</taxon>
        <taxon>Flavobacteriales</taxon>
        <taxon>Flavobacteriaceae</taxon>
        <taxon>Flavobacterium</taxon>
    </lineage>
</organism>
<feature type="transmembrane region" description="Helical" evidence="1">
    <location>
        <begin position="16"/>
        <end position="38"/>
    </location>
</feature>
<dbReference type="GO" id="GO:0000271">
    <property type="term" value="P:polysaccharide biosynthetic process"/>
    <property type="evidence" value="ECO:0007669"/>
    <property type="project" value="InterPro"/>
</dbReference>
<dbReference type="AlphaFoldDB" id="A0A1H2VXT8"/>
<gene>
    <name evidence="2" type="ORF">SAMN05444338_104179</name>
</gene>
<protein>
    <recommendedName>
        <fullName evidence="4">GtrA-like protein</fullName>
    </recommendedName>
</protein>
<evidence type="ECO:0000313" key="3">
    <source>
        <dbReference type="Proteomes" id="UP000198569"/>
    </source>
</evidence>
<reference evidence="3" key="1">
    <citation type="submission" date="2016-10" db="EMBL/GenBank/DDBJ databases">
        <authorList>
            <person name="Varghese N."/>
            <person name="Submissions S."/>
        </authorList>
    </citation>
    <scope>NUCLEOTIDE SEQUENCE [LARGE SCALE GENOMIC DNA]</scope>
    <source>
        <strain evidence="3">DSM 15718</strain>
    </source>
</reference>
<feature type="transmembrane region" description="Helical" evidence="1">
    <location>
        <begin position="78"/>
        <end position="95"/>
    </location>
</feature>
<dbReference type="GO" id="GO:0016020">
    <property type="term" value="C:membrane"/>
    <property type="evidence" value="ECO:0007669"/>
    <property type="project" value="UniProtKB-SubCell"/>
</dbReference>
<feature type="transmembrane region" description="Helical" evidence="1">
    <location>
        <begin position="101"/>
        <end position="121"/>
    </location>
</feature>